<proteinExistence type="predicted"/>
<dbReference type="EMBL" id="CM055735">
    <property type="protein sequence ID" value="KAJ8008325.1"/>
    <property type="molecule type" value="Genomic_DNA"/>
</dbReference>
<evidence type="ECO:0000313" key="1">
    <source>
        <dbReference type="EMBL" id="KAJ8008325.1"/>
    </source>
</evidence>
<gene>
    <name evidence="1" type="ORF">DPEC_G00103660</name>
</gene>
<name>A0ACC2GXU0_DALPE</name>
<reference evidence="1" key="1">
    <citation type="submission" date="2021-05" db="EMBL/GenBank/DDBJ databases">
        <authorList>
            <person name="Pan Q."/>
            <person name="Jouanno E."/>
            <person name="Zahm M."/>
            <person name="Klopp C."/>
            <person name="Cabau C."/>
            <person name="Louis A."/>
            <person name="Berthelot C."/>
            <person name="Parey E."/>
            <person name="Roest Crollius H."/>
            <person name="Montfort J."/>
            <person name="Robinson-Rechavi M."/>
            <person name="Bouchez O."/>
            <person name="Lampietro C."/>
            <person name="Lopez Roques C."/>
            <person name="Donnadieu C."/>
            <person name="Postlethwait J."/>
            <person name="Bobe J."/>
            <person name="Dillon D."/>
            <person name="Chandos A."/>
            <person name="von Hippel F."/>
            <person name="Guiguen Y."/>
        </authorList>
    </citation>
    <scope>NUCLEOTIDE SEQUENCE</scope>
    <source>
        <strain evidence="1">YG-Jan2019</strain>
    </source>
</reference>
<accession>A0ACC2GXU0</accession>
<organism evidence="1 2">
    <name type="scientific">Dallia pectoralis</name>
    <name type="common">Alaska blackfish</name>
    <dbReference type="NCBI Taxonomy" id="75939"/>
    <lineage>
        <taxon>Eukaryota</taxon>
        <taxon>Metazoa</taxon>
        <taxon>Chordata</taxon>
        <taxon>Craniata</taxon>
        <taxon>Vertebrata</taxon>
        <taxon>Euteleostomi</taxon>
        <taxon>Actinopterygii</taxon>
        <taxon>Neopterygii</taxon>
        <taxon>Teleostei</taxon>
        <taxon>Protacanthopterygii</taxon>
        <taxon>Esociformes</taxon>
        <taxon>Umbridae</taxon>
        <taxon>Dallia</taxon>
    </lineage>
</organism>
<dbReference type="Proteomes" id="UP001157502">
    <property type="component" value="Chromosome 8"/>
</dbReference>
<keyword evidence="2" id="KW-1185">Reference proteome</keyword>
<sequence>MSSLSERPLSPESTEIAPPNATPSPYFNSSIATLLTHALLLIQTPAPCLFCVCSFAIAAEDERLPNRCEVCKFLTVELQAALDKTGRSREVLELGAVLDTGKRKRKIKYNTSETRLTEAMDAICEGILQYSVHAERPGSLRYAKGTSQTMATLKNLVHKGVKVELGLPYELWDEPSVEVSDMKKQTMLEQYEEVVEDWYFNHQDKRLERFLCETHVLRTSEQECLQEVWKGDLGMKGLEEEAASEEGKGVKTHDAGELNSPGLDLTCTVSLWSGVTTLPSALLPAQQLRDPPVPCKNCAHQSATSLLQT</sequence>
<comment type="caution">
    <text evidence="1">The sequence shown here is derived from an EMBL/GenBank/DDBJ whole genome shotgun (WGS) entry which is preliminary data.</text>
</comment>
<protein>
    <submittedName>
        <fullName evidence="1">Uncharacterized protein</fullName>
    </submittedName>
</protein>
<evidence type="ECO:0000313" key="2">
    <source>
        <dbReference type="Proteomes" id="UP001157502"/>
    </source>
</evidence>